<feature type="region of interest" description="Disordered" evidence="1">
    <location>
        <begin position="24"/>
        <end position="48"/>
    </location>
</feature>
<proteinExistence type="predicted"/>
<evidence type="ECO:0000256" key="1">
    <source>
        <dbReference type="SAM" id="MobiDB-lite"/>
    </source>
</evidence>
<dbReference type="RefSeq" id="WP_143893006.1">
    <property type="nucleotide sequence ID" value="NZ_CP041666.1"/>
</dbReference>
<organism evidence="4 5">
    <name type="scientific">Radiobacillus deserti</name>
    <dbReference type="NCBI Taxonomy" id="2594883"/>
    <lineage>
        <taxon>Bacteria</taxon>
        <taxon>Bacillati</taxon>
        <taxon>Bacillota</taxon>
        <taxon>Bacilli</taxon>
        <taxon>Bacillales</taxon>
        <taxon>Bacillaceae</taxon>
        <taxon>Radiobacillus</taxon>
    </lineage>
</organism>
<dbReference type="Proteomes" id="UP000315215">
    <property type="component" value="Chromosome"/>
</dbReference>
<keyword evidence="2" id="KW-0732">Signal</keyword>
<reference evidence="4 5" key="1">
    <citation type="submission" date="2019-07" db="EMBL/GenBank/DDBJ databases">
        <authorList>
            <person name="Li J."/>
        </authorList>
    </citation>
    <scope>NUCLEOTIDE SEQUENCE [LARGE SCALE GENOMIC DNA]</scope>
    <source>
        <strain evidence="4 5">TKL69</strain>
    </source>
</reference>
<feature type="domain" description="Intracellular proteinase inhibitor BsuPI" evidence="3">
    <location>
        <begin position="65"/>
        <end position="150"/>
    </location>
</feature>
<keyword evidence="5" id="KW-1185">Reference proteome</keyword>
<evidence type="ECO:0000313" key="4">
    <source>
        <dbReference type="EMBL" id="QDP39930.1"/>
    </source>
</evidence>
<name>A0A516KEX4_9BACI</name>
<evidence type="ECO:0000259" key="3">
    <source>
        <dbReference type="Pfam" id="PF12690"/>
    </source>
</evidence>
<accession>A0A516KEX4</accession>
<dbReference type="Gene3D" id="2.60.40.2360">
    <property type="entry name" value="Intracellular proteinase inhibitor BsuPI"/>
    <property type="match status" value="1"/>
</dbReference>
<dbReference type="KEGG" id="aqt:FN924_06965"/>
<evidence type="ECO:0000313" key="5">
    <source>
        <dbReference type="Proteomes" id="UP000315215"/>
    </source>
</evidence>
<protein>
    <submittedName>
        <fullName evidence="4">Intracellular proteinase inhibitor (BsuPI)</fullName>
    </submittedName>
</protein>
<dbReference type="Pfam" id="PF12690">
    <property type="entry name" value="BsuPI"/>
    <property type="match status" value="1"/>
</dbReference>
<feature type="signal peptide" evidence="2">
    <location>
        <begin position="1"/>
        <end position="22"/>
    </location>
</feature>
<gene>
    <name evidence="4" type="ORF">FN924_06965</name>
</gene>
<dbReference type="AlphaFoldDB" id="A0A516KEX4"/>
<feature type="chain" id="PRO_5021748615" evidence="2">
    <location>
        <begin position="23"/>
        <end position="165"/>
    </location>
</feature>
<evidence type="ECO:0000256" key="2">
    <source>
        <dbReference type="SAM" id="SignalP"/>
    </source>
</evidence>
<dbReference type="InterPro" id="IPR038144">
    <property type="entry name" value="IPI"/>
</dbReference>
<dbReference type="InterPro" id="IPR020481">
    <property type="entry name" value="Intracell_prot_inh_BsuPI"/>
</dbReference>
<dbReference type="EMBL" id="CP041666">
    <property type="protein sequence ID" value="QDP39930.1"/>
    <property type="molecule type" value="Genomic_DNA"/>
</dbReference>
<dbReference type="PROSITE" id="PS51257">
    <property type="entry name" value="PROKAR_LIPOPROTEIN"/>
    <property type="match status" value="1"/>
</dbReference>
<sequence>MKKWLTMLGILIILSACGTTNADSDSKEQPIQPLPAGEKVNGSGDQGSEGIVAGEVEATLREVAPLQYVYTLKNQTEKPVKLDFTSSQRYDFSVETKEGKQVYLYSSTASFIQALGEEEIKQAEELSYTLDLNQLGLSSGDYVLTAWMTPKEGKKYKVSTEFTVE</sequence>
<dbReference type="OrthoDB" id="2453194at2"/>